<sequence length="283" mass="32033">MDIRPLLDPDYGFATRQQLRHHGVSSGELKRQLERGVLVPIGRLLVARADAHPLFLHAVRMGARIACISAAKRRGLWTMSDARLHITPRVLNSHFRADAGRLPVRVHWTKHPIDPAGDRIPIESSRSMLMHVAQCQPLELAVVTFDSALNQGHISTEELRTLASVHGAALGRVLPHVSRLADSGLESLTRVRLRHAGIPCKEQVRIHGHRVDLMVGERLVIQLDGVQHLKDPKQLVMDREYDRLLRRMGYTVLRFSYADVVHHWDRTFGEITALLAQRAHLWP</sequence>
<dbReference type="Proteomes" id="UP001595900">
    <property type="component" value="Unassembled WGS sequence"/>
</dbReference>
<organism evidence="2 3">
    <name type="scientific">Gryllotalpicola reticulitermitis</name>
    <dbReference type="NCBI Taxonomy" id="1184153"/>
    <lineage>
        <taxon>Bacteria</taxon>
        <taxon>Bacillati</taxon>
        <taxon>Actinomycetota</taxon>
        <taxon>Actinomycetes</taxon>
        <taxon>Micrococcales</taxon>
        <taxon>Microbacteriaceae</taxon>
        <taxon>Gryllotalpicola</taxon>
    </lineage>
</organism>
<dbReference type="SUPFAM" id="SSF52980">
    <property type="entry name" value="Restriction endonuclease-like"/>
    <property type="match status" value="1"/>
</dbReference>
<dbReference type="RefSeq" id="WP_390228387.1">
    <property type="nucleotide sequence ID" value="NZ_JBHSCN010000005.1"/>
</dbReference>
<gene>
    <name evidence="2" type="ORF">ACFOYW_08250</name>
</gene>
<protein>
    <submittedName>
        <fullName evidence="2">Endonuclease domain-containing protein</fullName>
    </submittedName>
</protein>
<dbReference type="InterPro" id="IPR011335">
    <property type="entry name" value="Restrct_endonuc-II-like"/>
</dbReference>
<comment type="caution">
    <text evidence="2">The sequence shown here is derived from an EMBL/GenBank/DDBJ whole genome shotgun (WGS) entry which is preliminary data.</text>
</comment>
<dbReference type="Pfam" id="PF04480">
    <property type="entry name" value="DUF559"/>
    <property type="match status" value="1"/>
</dbReference>
<name>A0ABV8Q5T8_9MICO</name>
<keyword evidence="2" id="KW-0255">Endonuclease</keyword>
<dbReference type="EMBL" id="JBHSCN010000005">
    <property type="protein sequence ID" value="MFC4243362.1"/>
    <property type="molecule type" value="Genomic_DNA"/>
</dbReference>
<reference evidence="3" key="1">
    <citation type="journal article" date="2019" name="Int. J. Syst. Evol. Microbiol.">
        <title>The Global Catalogue of Microorganisms (GCM) 10K type strain sequencing project: providing services to taxonomists for standard genome sequencing and annotation.</title>
        <authorList>
            <consortium name="The Broad Institute Genomics Platform"/>
            <consortium name="The Broad Institute Genome Sequencing Center for Infectious Disease"/>
            <person name="Wu L."/>
            <person name="Ma J."/>
        </authorList>
    </citation>
    <scope>NUCLEOTIDE SEQUENCE [LARGE SCALE GENOMIC DNA]</scope>
    <source>
        <strain evidence="3">CGMCC 1.10363</strain>
    </source>
</reference>
<evidence type="ECO:0000313" key="2">
    <source>
        <dbReference type="EMBL" id="MFC4243362.1"/>
    </source>
</evidence>
<keyword evidence="2" id="KW-0378">Hydrolase</keyword>
<proteinExistence type="predicted"/>
<dbReference type="InterPro" id="IPR007569">
    <property type="entry name" value="DUF559"/>
</dbReference>
<dbReference type="Gene3D" id="3.40.960.10">
    <property type="entry name" value="VSR Endonuclease"/>
    <property type="match status" value="1"/>
</dbReference>
<feature type="domain" description="DUF559" evidence="1">
    <location>
        <begin position="195"/>
        <end position="275"/>
    </location>
</feature>
<evidence type="ECO:0000313" key="3">
    <source>
        <dbReference type="Proteomes" id="UP001595900"/>
    </source>
</evidence>
<evidence type="ECO:0000259" key="1">
    <source>
        <dbReference type="Pfam" id="PF04480"/>
    </source>
</evidence>
<keyword evidence="3" id="KW-1185">Reference proteome</keyword>
<dbReference type="GO" id="GO:0004519">
    <property type="term" value="F:endonuclease activity"/>
    <property type="evidence" value="ECO:0007669"/>
    <property type="project" value="UniProtKB-KW"/>
</dbReference>
<keyword evidence="2" id="KW-0540">Nuclease</keyword>
<accession>A0ABV8Q5T8</accession>